<feature type="region of interest" description="Disordered" evidence="1">
    <location>
        <begin position="83"/>
        <end position="105"/>
    </location>
</feature>
<evidence type="ECO:0000313" key="3">
    <source>
        <dbReference type="Proteomes" id="UP001177003"/>
    </source>
</evidence>
<accession>A0AA35VHM8</accession>
<evidence type="ECO:0000256" key="1">
    <source>
        <dbReference type="SAM" id="MobiDB-lite"/>
    </source>
</evidence>
<proteinExistence type="predicted"/>
<name>A0AA35VHM8_LACSI</name>
<gene>
    <name evidence="2" type="ORF">LSALG_LOCUS861</name>
</gene>
<dbReference type="EMBL" id="OX465086">
    <property type="protein sequence ID" value="CAI9260008.1"/>
    <property type="molecule type" value="Genomic_DNA"/>
</dbReference>
<dbReference type="AlphaFoldDB" id="A0AA35VHM8"/>
<organism evidence="2 3">
    <name type="scientific">Lactuca saligna</name>
    <name type="common">Willowleaf lettuce</name>
    <dbReference type="NCBI Taxonomy" id="75948"/>
    <lineage>
        <taxon>Eukaryota</taxon>
        <taxon>Viridiplantae</taxon>
        <taxon>Streptophyta</taxon>
        <taxon>Embryophyta</taxon>
        <taxon>Tracheophyta</taxon>
        <taxon>Spermatophyta</taxon>
        <taxon>Magnoliopsida</taxon>
        <taxon>eudicotyledons</taxon>
        <taxon>Gunneridae</taxon>
        <taxon>Pentapetalae</taxon>
        <taxon>asterids</taxon>
        <taxon>campanulids</taxon>
        <taxon>Asterales</taxon>
        <taxon>Asteraceae</taxon>
        <taxon>Cichorioideae</taxon>
        <taxon>Cichorieae</taxon>
        <taxon>Lactucinae</taxon>
        <taxon>Lactuca</taxon>
    </lineage>
</organism>
<protein>
    <submittedName>
        <fullName evidence="2">Uncharacterized protein</fullName>
    </submittedName>
</protein>
<keyword evidence="3" id="KW-1185">Reference proteome</keyword>
<reference evidence="2" key="1">
    <citation type="submission" date="2023-04" db="EMBL/GenBank/DDBJ databases">
        <authorList>
            <person name="Vijverberg K."/>
            <person name="Xiong W."/>
            <person name="Schranz E."/>
        </authorList>
    </citation>
    <scope>NUCLEOTIDE SEQUENCE</scope>
</reference>
<evidence type="ECO:0000313" key="2">
    <source>
        <dbReference type="EMBL" id="CAI9260008.1"/>
    </source>
</evidence>
<feature type="compositionally biased region" description="Polar residues" evidence="1">
    <location>
        <begin position="94"/>
        <end position="105"/>
    </location>
</feature>
<feature type="region of interest" description="Disordered" evidence="1">
    <location>
        <begin position="1"/>
        <end position="37"/>
    </location>
</feature>
<dbReference type="Proteomes" id="UP001177003">
    <property type="component" value="Chromosome 0"/>
</dbReference>
<sequence length="105" mass="12106">MDDDNPSEDEKGLTDEEPAPRTPPPSPPRNHYQPYHHHGKGIFLMRIPRMSVPPVYHLDLPFMFPNPLRIVESYKALPHVPRMDNLDNDPISRLMTQGNRLSDTV</sequence>